<accession>A0A557SBN2</accession>
<feature type="transmembrane region" description="Helical" evidence="1">
    <location>
        <begin position="116"/>
        <end position="133"/>
    </location>
</feature>
<keyword evidence="3" id="KW-1185">Reference proteome</keyword>
<feature type="transmembrane region" description="Helical" evidence="1">
    <location>
        <begin position="145"/>
        <end position="165"/>
    </location>
</feature>
<name>A0A557SBN2_9GAMM</name>
<evidence type="ECO:0000313" key="2">
    <source>
        <dbReference type="EMBL" id="TVO74823.1"/>
    </source>
</evidence>
<comment type="caution">
    <text evidence="2">The sequence shown here is derived from an EMBL/GenBank/DDBJ whole genome shotgun (WGS) entry which is preliminary data.</text>
</comment>
<dbReference type="EMBL" id="VMNH01000010">
    <property type="protein sequence ID" value="TVO74823.1"/>
    <property type="molecule type" value="Genomic_DNA"/>
</dbReference>
<evidence type="ECO:0000256" key="1">
    <source>
        <dbReference type="SAM" id="Phobius"/>
    </source>
</evidence>
<proteinExistence type="predicted"/>
<reference evidence="2 3" key="1">
    <citation type="submission" date="2019-07" db="EMBL/GenBank/DDBJ databases">
        <title>The pathways for chlorine oxyanion respiration interact through the shared metabolite chlorate.</title>
        <authorList>
            <person name="Barnum T.P."/>
            <person name="Cheng Y."/>
            <person name="Hill K.A."/>
            <person name="Lucas L.N."/>
            <person name="Carlson H.K."/>
            <person name="Coates J.D."/>
        </authorList>
    </citation>
    <scope>NUCLEOTIDE SEQUENCE [LARGE SCALE GENOMIC DNA]</scope>
    <source>
        <strain evidence="2 3">BK-1</strain>
    </source>
</reference>
<organism evidence="2 3">
    <name type="scientific">Sedimenticola selenatireducens</name>
    <dbReference type="NCBI Taxonomy" id="191960"/>
    <lineage>
        <taxon>Bacteria</taxon>
        <taxon>Pseudomonadati</taxon>
        <taxon>Pseudomonadota</taxon>
        <taxon>Gammaproteobacteria</taxon>
        <taxon>Chromatiales</taxon>
        <taxon>Sedimenticolaceae</taxon>
        <taxon>Sedimenticola</taxon>
    </lineage>
</organism>
<evidence type="ECO:0000313" key="3">
    <source>
        <dbReference type="Proteomes" id="UP000316649"/>
    </source>
</evidence>
<dbReference type="AlphaFoldDB" id="A0A557SBN2"/>
<feature type="transmembrane region" description="Helical" evidence="1">
    <location>
        <begin position="9"/>
        <end position="27"/>
    </location>
</feature>
<sequence length="298" mass="33417">MFHPLTRKFTYSLLLIVLMALIQFGTLDRLGHEYTEAGFKRALVVFALSRGLNGVISVAQGTEVAIEPVGIGLNFKPGEILDPVNDLVERFSWVMLASSTSFGIQRVLLDAMASSWLTYITLGAVASLLWVLWWPSQSLIGTRRFLCRIALVLLVLRFSVALMAIGSESFYRAFLAPQYSESQTQLEQAATHIGEVNSEIQPPLAKADERSLLDEAKRVYETATRAIDIESRMAAFNQAATHISEHAIQMIVVFLMQTVLFPLASIWLLLQLLKRLLRARMEWVGRDLNKEQAAPEKH</sequence>
<dbReference type="Proteomes" id="UP000316649">
    <property type="component" value="Unassembled WGS sequence"/>
</dbReference>
<keyword evidence="1" id="KW-0472">Membrane</keyword>
<feature type="transmembrane region" description="Helical" evidence="1">
    <location>
        <begin position="247"/>
        <end position="270"/>
    </location>
</feature>
<keyword evidence="1" id="KW-0812">Transmembrane</keyword>
<gene>
    <name evidence="2" type="ORF">FHP88_10000</name>
</gene>
<dbReference type="OrthoDB" id="5293851at2"/>
<dbReference type="RefSeq" id="WP_144358909.1">
    <property type="nucleotide sequence ID" value="NZ_VMNH01000010.1"/>
</dbReference>
<keyword evidence="1" id="KW-1133">Transmembrane helix</keyword>
<protein>
    <submittedName>
        <fullName evidence="2">Uncharacterized protein</fullName>
    </submittedName>
</protein>